<dbReference type="Proteomes" id="UP000002430">
    <property type="component" value="Chromosome"/>
</dbReference>
<evidence type="ECO:0000256" key="7">
    <source>
        <dbReference type="ARBA" id="ARBA00023004"/>
    </source>
</evidence>
<dbReference type="GO" id="GO:0051536">
    <property type="term" value="F:iron-sulfur cluster binding"/>
    <property type="evidence" value="ECO:0007669"/>
    <property type="project" value="UniProtKB-KW"/>
</dbReference>
<dbReference type="Pfam" id="PF00881">
    <property type="entry name" value="Nitroreductase"/>
    <property type="match status" value="1"/>
</dbReference>
<dbReference type="Gene3D" id="3.30.70.20">
    <property type="match status" value="1"/>
</dbReference>
<dbReference type="PANTHER" id="PTHR43673:SF2">
    <property type="entry name" value="NITROREDUCTASE"/>
    <property type="match status" value="1"/>
</dbReference>
<feature type="domain" description="4Fe-4S ferredoxin-type" evidence="9">
    <location>
        <begin position="32"/>
        <end position="62"/>
    </location>
</feature>
<evidence type="ECO:0000256" key="5">
    <source>
        <dbReference type="ARBA" id="ARBA00022723"/>
    </source>
</evidence>
<evidence type="ECO:0000256" key="8">
    <source>
        <dbReference type="ARBA" id="ARBA00023014"/>
    </source>
</evidence>
<keyword evidence="6" id="KW-0560">Oxidoreductase</keyword>
<dbReference type="InterPro" id="IPR017896">
    <property type="entry name" value="4Fe4S_Fe-S-bd"/>
</dbReference>
<accession>Q1MP47</accession>
<dbReference type="InterPro" id="IPR029479">
    <property type="entry name" value="Nitroreductase"/>
</dbReference>
<dbReference type="PROSITE" id="PS51379">
    <property type="entry name" value="4FE4S_FER_2"/>
    <property type="match status" value="2"/>
</dbReference>
<keyword evidence="5" id="KW-0479">Metal-binding</keyword>
<dbReference type="eggNOG" id="COG0778">
    <property type="taxonomic scope" value="Bacteria"/>
</dbReference>
<protein>
    <submittedName>
        <fullName evidence="10">Nitroreductase</fullName>
    </submittedName>
</protein>
<dbReference type="InterPro" id="IPR017900">
    <property type="entry name" value="4Fe4S_Fe_S_CS"/>
</dbReference>
<name>Q1MP47_LAWIP</name>
<gene>
    <name evidence="10" type="ordered locus">LI1176</name>
</gene>
<evidence type="ECO:0000256" key="3">
    <source>
        <dbReference type="ARBA" id="ARBA00022630"/>
    </source>
</evidence>
<keyword evidence="8" id="KW-0411">Iron-sulfur</keyword>
<dbReference type="InterPro" id="IPR000415">
    <property type="entry name" value="Nitroreductase-like"/>
</dbReference>
<proteinExistence type="inferred from homology"/>
<organism evidence="10 11">
    <name type="scientific">Lawsonia intracellularis (strain PHE/MN1-00)</name>
    <dbReference type="NCBI Taxonomy" id="363253"/>
    <lineage>
        <taxon>Bacteria</taxon>
        <taxon>Pseudomonadati</taxon>
        <taxon>Thermodesulfobacteriota</taxon>
        <taxon>Desulfovibrionia</taxon>
        <taxon>Desulfovibrionales</taxon>
        <taxon>Desulfovibrionaceae</taxon>
        <taxon>Lawsonia</taxon>
    </lineage>
</organism>
<dbReference type="GO" id="GO:0016491">
    <property type="term" value="F:oxidoreductase activity"/>
    <property type="evidence" value="ECO:0007669"/>
    <property type="project" value="UniProtKB-KW"/>
</dbReference>
<keyword evidence="11" id="KW-1185">Reference proteome</keyword>
<reference evidence="10 11" key="1">
    <citation type="submission" date="2005-11" db="EMBL/GenBank/DDBJ databases">
        <title>The complete genome sequence of Lawsonia intracellularis: the causative agent of proliferative enteropathy.</title>
        <authorList>
            <person name="Kaur K."/>
            <person name="Zhang Q."/>
            <person name="Beckler D."/>
            <person name="Munir S."/>
            <person name="Li L."/>
            <person name="Kinsley K."/>
            <person name="Herron L."/>
            <person name="Peterson A."/>
            <person name="May B."/>
            <person name="Singh S."/>
            <person name="Gebhart C."/>
            <person name="Kapur V."/>
        </authorList>
    </citation>
    <scope>NUCLEOTIDE SEQUENCE [LARGE SCALE GENOMIC DNA]</scope>
    <source>
        <strain evidence="10 11">PHE/MN1-00</strain>
    </source>
</reference>
<comment type="similarity">
    <text evidence="2">Belongs to the nitroreductase family.</text>
</comment>
<dbReference type="AlphaFoldDB" id="Q1MP47"/>
<feature type="domain" description="4Fe-4S ferredoxin-type" evidence="9">
    <location>
        <begin position="1"/>
        <end position="30"/>
    </location>
</feature>
<dbReference type="SUPFAM" id="SSF54862">
    <property type="entry name" value="4Fe-4S ferredoxins"/>
    <property type="match status" value="1"/>
</dbReference>
<dbReference type="KEGG" id="lip:LI1176"/>
<dbReference type="PROSITE" id="PS00198">
    <property type="entry name" value="4FE4S_FER_1"/>
    <property type="match status" value="2"/>
</dbReference>
<evidence type="ECO:0000259" key="9">
    <source>
        <dbReference type="PROSITE" id="PS51379"/>
    </source>
</evidence>
<dbReference type="Pfam" id="PF13187">
    <property type="entry name" value="Fer4_9"/>
    <property type="match status" value="1"/>
</dbReference>
<dbReference type="GO" id="GO:0046872">
    <property type="term" value="F:metal ion binding"/>
    <property type="evidence" value="ECO:0007669"/>
    <property type="project" value="UniProtKB-KW"/>
</dbReference>
<dbReference type="CDD" id="cd02143">
    <property type="entry name" value="nitroreductase_FeS-like"/>
    <property type="match status" value="1"/>
</dbReference>
<evidence type="ECO:0000256" key="6">
    <source>
        <dbReference type="ARBA" id="ARBA00023002"/>
    </source>
</evidence>
<sequence>MSLSLNQTLCIQCGQCVKVCPVSILVRRSKNIIIKNNRLSHCLHCGHCVAICPRSALTLDLICPDLLQKATKPSLSDQQRTMLFKSRRSIRFYKEQSISFDILNESLDEARYAPTAINSQQVEWILVEGKEKLHELSSRVADWARTIPGKYSKIAAAFDAGYDPILRHAPTVILAHAQKDSKWGAQDCTAAITYLELALHSHNLGSCWAGFVVAAANQDIDLGLSLPEDRKIYAGLMVGYPSVHFTWIPTRKPLRLTVV</sequence>
<evidence type="ECO:0000256" key="1">
    <source>
        <dbReference type="ARBA" id="ARBA00001917"/>
    </source>
</evidence>
<dbReference type="OrthoDB" id="368873at2"/>
<dbReference type="STRING" id="363253.LI1176"/>
<evidence type="ECO:0000313" key="10">
    <source>
        <dbReference type="EMBL" id="CAJ55230.1"/>
    </source>
</evidence>
<evidence type="ECO:0000313" key="11">
    <source>
        <dbReference type="Proteomes" id="UP000002430"/>
    </source>
</evidence>
<dbReference type="PANTHER" id="PTHR43673">
    <property type="entry name" value="NAD(P)H NITROREDUCTASE YDGI-RELATED"/>
    <property type="match status" value="1"/>
</dbReference>
<comment type="cofactor">
    <cofactor evidence="1">
        <name>FMN</name>
        <dbReference type="ChEBI" id="CHEBI:58210"/>
    </cofactor>
</comment>
<dbReference type="eggNOG" id="COG1143">
    <property type="taxonomic scope" value="Bacteria"/>
</dbReference>
<dbReference type="EMBL" id="AM180252">
    <property type="protein sequence ID" value="CAJ55230.1"/>
    <property type="molecule type" value="Genomic_DNA"/>
</dbReference>
<keyword evidence="4" id="KW-0288">FMN</keyword>
<keyword evidence="7" id="KW-0408">Iron</keyword>
<keyword evidence="3" id="KW-0285">Flavoprotein</keyword>
<dbReference type="Gene3D" id="3.40.109.10">
    <property type="entry name" value="NADH Oxidase"/>
    <property type="match status" value="1"/>
</dbReference>
<evidence type="ECO:0000256" key="4">
    <source>
        <dbReference type="ARBA" id="ARBA00022643"/>
    </source>
</evidence>
<dbReference type="RefSeq" id="WP_011527254.1">
    <property type="nucleotide sequence ID" value="NC_008011.1"/>
</dbReference>
<evidence type="ECO:0000256" key="2">
    <source>
        <dbReference type="ARBA" id="ARBA00007118"/>
    </source>
</evidence>
<dbReference type="SUPFAM" id="SSF55469">
    <property type="entry name" value="FMN-dependent nitroreductase-like"/>
    <property type="match status" value="1"/>
</dbReference>
<dbReference type="HOGENOM" id="CLU_070764_2_0_7"/>